<dbReference type="EMBL" id="JAAMPI010001340">
    <property type="protein sequence ID" value="KAF4625586.1"/>
    <property type="molecule type" value="Genomic_DNA"/>
</dbReference>
<name>A0A8H4VWV8_9HELO</name>
<dbReference type="Gene3D" id="3.30.470.20">
    <property type="entry name" value="ATP-grasp fold, B domain"/>
    <property type="match status" value="1"/>
</dbReference>
<dbReference type="Proteomes" id="UP000566819">
    <property type="component" value="Unassembled WGS sequence"/>
</dbReference>
<evidence type="ECO:0000313" key="4">
    <source>
        <dbReference type="Proteomes" id="UP000566819"/>
    </source>
</evidence>
<evidence type="ECO:0000259" key="2">
    <source>
        <dbReference type="PROSITE" id="PS50975"/>
    </source>
</evidence>
<dbReference type="SUPFAM" id="SSF56059">
    <property type="entry name" value="Glutathione synthetase ATP-binding domain-like"/>
    <property type="match status" value="1"/>
</dbReference>
<dbReference type="OrthoDB" id="3525353at2759"/>
<dbReference type="GO" id="GO:0046872">
    <property type="term" value="F:metal ion binding"/>
    <property type="evidence" value="ECO:0007669"/>
    <property type="project" value="InterPro"/>
</dbReference>
<dbReference type="GO" id="GO:0005524">
    <property type="term" value="F:ATP binding"/>
    <property type="evidence" value="ECO:0007669"/>
    <property type="project" value="UniProtKB-UniRule"/>
</dbReference>
<sequence>MKVLLTDGSGLTSRQIATILSRKHHEVHVLCPPGLTLTKLTHYVTKIHSVPPFGEDPYAWLNAALTVLRDEKLDVLLCTQEQVAIISAQKSQIENLGVRIAVPSFESLEMVMDKIAAYGTLSVAGLPQPERIVFSIPSDPAEFQLLPQDKLTFPAFLKTPIGTAGTGVRRIHSVEEVQAMLASPPFCTMIKERQLESSAAKFVLQQEIPGSLIMISGVFSHGTLLAWHACVRVYEGMNGGASKKVSPPLPIIGTHLTQLGKELNWHGALSLDAILEGDGNPFYIDINPRIVEPMNALLSGVDLVQALLNISLHPAPFPPSETPLLPKHGIEGVETHQALLAFLKASQRGRFWLCVEVFKVLMRFDMYAGSTEELTPVTWGDPFNVVVMVGLMVLLFVGGSWMGSKLAGGAVKGYALSEEGWRMILDRWEEGRGEIEKGEKAERSKGN</sequence>
<gene>
    <name evidence="3" type="ORF">G7Y89_g12578</name>
</gene>
<reference evidence="3 4" key="1">
    <citation type="submission" date="2020-03" db="EMBL/GenBank/DDBJ databases">
        <title>Draft Genome Sequence of Cudoniella acicularis.</title>
        <authorList>
            <person name="Buettner E."/>
            <person name="Kellner H."/>
        </authorList>
    </citation>
    <scope>NUCLEOTIDE SEQUENCE [LARGE SCALE GENOMIC DNA]</scope>
    <source>
        <strain evidence="3 4">DSM 108380</strain>
    </source>
</reference>
<dbReference type="InterPro" id="IPR011761">
    <property type="entry name" value="ATP-grasp"/>
</dbReference>
<feature type="domain" description="ATP-grasp" evidence="2">
    <location>
        <begin position="118"/>
        <end position="312"/>
    </location>
</feature>
<keyword evidence="1" id="KW-0067">ATP-binding</keyword>
<organism evidence="3 4">
    <name type="scientific">Cudoniella acicularis</name>
    <dbReference type="NCBI Taxonomy" id="354080"/>
    <lineage>
        <taxon>Eukaryota</taxon>
        <taxon>Fungi</taxon>
        <taxon>Dikarya</taxon>
        <taxon>Ascomycota</taxon>
        <taxon>Pezizomycotina</taxon>
        <taxon>Leotiomycetes</taxon>
        <taxon>Helotiales</taxon>
        <taxon>Tricladiaceae</taxon>
        <taxon>Cudoniella</taxon>
    </lineage>
</organism>
<proteinExistence type="predicted"/>
<accession>A0A8H4VWV8</accession>
<protein>
    <recommendedName>
        <fullName evidence="2">ATP-grasp domain-containing protein</fullName>
    </recommendedName>
</protein>
<comment type="caution">
    <text evidence="3">The sequence shown here is derived from an EMBL/GenBank/DDBJ whole genome shotgun (WGS) entry which is preliminary data.</text>
</comment>
<dbReference type="PROSITE" id="PS50975">
    <property type="entry name" value="ATP_GRASP"/>
    <property type="match status" value="1"/>
</dbReference>
<evidence type="ECO:0000256" key="1">
    <source>
        <dbReference type="PROSITE-ProRule" id="PRU00409"/>
    </source>
</evidence>
<evidence type="ECO:0000313" key="3">
    <source>
        <dbReference type="EMBL" id="KAF4625586.1"/>
    </source>
</evidence>
<keyword evidence="4" id="KW-1185">Reference proteome</keyword>
<dbReference type="AlphaFoldDB" id="A0A8H4VWV8"/>
<keyword evidence="1" id="KW-0547">Nucleotide-binding</keyword>
<dbReference type="Gene3D" id="3.40.50.20">
    <property type="match status" value="1"/>
</dbReference>